<dbReference type="EMBL" id="MJUW02000029">
    <property type="protein sequence ID" value="OQD46549.1"/>
    <property type="molecule type" value="Genomic_DNA"/>
</dbReference>
<evidence type="ECO:0000256" key="1">
    <source>
        <dbReference type="HAMAP-Rule" id="MF_01408"/>
    </source>
</evidence>
<dbReference type="CDD" id="cd20175">
    <property type="entry name" value="ThyX"/>
    <property type="match status" value="1"/>
</dbReference>
<dbReference type="Proteomes" id="UP000242219">
    <property type="component" value="Unassembled WGS sequence"/>
</dbReference>
<feature type="binding site" evidence="1">
    <location>
        <position position="182"/>
    </location>
    <ligand>
        <name>dUMP</name>
        <dbReference type="ChEBI" id="CHEBI:246422"/>
        <note>ligand shared between dimeric partners</note>
    </ligand>
</feature>
<dbReference type="NCBIfam" id="TIGR02170">
    <property type="entry name" value="thyX"/>
    <property type="match status" value="1"/>
</dbReference>
<feature type="binding site" description="in other chain" evidence="1">
    <location>
        <position position="155"/>
    </location>
    <ligand>
        <name>dUMP</name>
        <dbReference type="ChEBI" id="CHEBI:246422"/>
        <note>ligand shared between dimeric partners</note>
    </ligand>
</feature>
<proteinExistence type="inferred from homology"/>
<dbReference type="GO" id="GO:0070402">
    <property type="term" value="F:NADPH binding"/>
    <property type="evidence" value="ECO:0007669"/>
    <property type="project" value="TreeGrafter"/>
</dbReference>
<dbReference type="Pfam" id="PF02511">
    <property type="entry name" value="Thy1"/>
    <property type="match status" value="1"/>
</dbReference>
<feature type="binding site" evidence="1">
    <location>
        <begin position="81"/>
        <end position="84"/>
    </location>
    <ligand>
        <name>dUMP</name>
        <dbReference type="ChEBI" id="CHEBI:246422"/>
        <note>ligand shared between dimeric partners</note>
    </ligand>
</feature>
<dbReference type="HAMAP" id="MF_01408">
    <property type="entry name" value="ThyX"/>
    <property type="match status" value="1"/>
</dbReference>
<dbReference type="InterPro" id="IPR036098">
    <property type="entry name" value="Thymidylate_synthase_ThyX_sf"/>
</dbReference>
<feature type="binding site" evidence="1">
    <location>
        <position position="92"/>
    </location>
    <ligand>
        <name>FAD</name>
        <dbReference type="ChEBI" id="CHEBI:57692"/>
        <note>ligand shared between neighboring subunits</note>
    </ligand>
</feature>
<feature type="binding site" evidence="1">
    <location>
        <position position="60"/>
    </location>
    <ligand>
        <name>FAD</name>
        <dbReference type="ChEBI" id="CHEBI:57692"/>
        <note>ligand shared between neighboring subunits</note>
    </ligand>
</feature>
<dbReference type="AlphaFoldDB" id="A0A1V6M2C1"/>
<sequence length="243" mass="27858">MPESKLQVILLRYTPDPEEIAAQAAKLCYSPVSIDNLKKQIENKNQSAFIDKLIDMRHLSPIEHAIFTFGVEGISRSCSHQIVRHRLASYSQQSQRYVGQQSKDGVGFHFVVPPGIEKAGKKSWFIEKMHIIQQWYDELAEALEDQGEGAFEDARFLLPNAAETKILITMNARELLHFFRMRCCNRAQWEIRNMATEMLRQVKKVSPHIFKDAGPGCVNDKCPEGKMTCGKMSEVRERFKNLS</sequence>
<dbReference type="GO" id="GO:0004799">
    <property type="term" value="F:thymidylate synthase activity"/>
    <property type="evidence" value="ECO:0007669"/>
    <property type="project" value="TreeGrafter"/>
</dbReference>
<reference evidence="2 3" key="1">
    <citation type="journal article" date="2016" name="Genome Announc.">
        <title>Draft Genome Sequence of the Anaerobic Ammonium-Oxidizing Bacterium 'Candidatus Brocadia sp. 40'.</title>
        <authorList>
            <person name="Ali M."/>
            <person name="Haroon M.F."/>
            <person name="Narita Y."/>
            <person name="Zhang L."/>
            <person name="Rangel Shaw D."/>
            <person name="Okabe S."/>
            <person name="Saikaly P.E."/>
        </authorList>
    </citation>
    <scope>NUCLEOTIDE SEQUENCE [LARGE SCALE GENOMIC DNA]</scope>
    <source>
        <strain evidence="2 3">40</strain>
    </source>
</reference>
<comment type="caution">
    <text evidence="2">The sequence shown here is derived from an EMBL/GenBank/DDBJ whole genome shotgun (WGS) entry which is preliminary data.</text>
</comment>
<comment type="catalytic activity">
    <reaction evidence="1">
        <text>dUMP + (6R)-5,10-methylene-5,6,7,8-tetrahydrofolate + NADPH + H(+) = dTMP + (6S)-5,6,7,8-tetrahydrofolate + NADP(+)</text>
        <dbReference type="Rhea" id="RHEA:29043"/>
        <dbReference type="ChEBI" id="CHEBI:15378"/>
        <dbReference type="ChEBI" id="CHEBI:15636"/>
        <dbReference type="ChEBI" id="CHEBI:57453"/>
        <dbReference type="ChEBI" id="CHEBI:57783"/>
        <dbReference type="ChEBI" id="CHEBI:58349"/>
        <dbReference type="ChEBI" id="CHEBI:63528"/>
        <dbReference type="ChEBI" id="CHEBI:246422"/>
        <dbReference type="EC" id="2.1.1.148"/>
    </reaction>
</comment>
<dbReference type="PANTHER" id="PTHR34934">
    <property type="entry name" value="FLAVIN-DEPENDENT THYMIDYLATE SYNTHASE"/>
    <property type="match status" value="1"/>
</dbReference>
<comment type="function">
    <text evidence="1">Catalyzes the reductive methylation of 2'-deoxyuridine-5'-monophosphate (dUMP) to 2'-deoxythymidine-5'-monophosphate (dTMP) while utilizing 5,10-methylenetetrahydrofolate (mTHF) as the methyl donor, and NADPH and FADH(2) as the reductant.</text>
</comment>
<protein>
    <recommendedName>
        <fullName evidence="1">Flavin-dependent thymidylate synthase</fullName>
        <shortName evidence="1">FDTS</shortName>
        <ecNumber evidence="1">2.1.1.148</ecNumber>
    </recommendedName>
    <alternativeName>
        <fullName evidence="1">FAD-dependent thymidylate synthase</fullName>
    </alternativeName>
    <alternativeName>
        <fullName evidence="1">Thymidylate synthase ThyX</fullName>
        <shortName evidence="1">TS</shortName>
        <shortName evidence="1">TSase</shortName>
    </alternativeName>
</protein>
<dbReference type="GO" id="GO:0032259">
    <property type="term" value="P:methylation"/>
    <property type="evidence" value="ECO:0007669"/>
    <property type="project" value="UniProtKB-KW"/>
</dbReference>
<dbReference type="InterPro" id="IPR003669">
    <property type="entry name" value="Thymidylate_synthase_ThyX"/>
</dbReference>
<keyword evidence="1" id="KW-0274">FAD</keyword>
<dbReference type="GO" id="GO:0006235">
    <property type="term" value="P:dTTP biosynthetic process"/>
    <property type="evidence" value="ECO:0007669"/>
    <property type="project" value="UniProtKB-UniRule"/>
</dbReference>
<feature type="binding site" description="in other chain" evidence="1">
    <location>
        <begin position="92"/>
        <end position="96"/>
    </location>
    <ligand>
        <name>dUMP</name>
        <dbReference type="ChEBI" id="CHEBI:246422"/>
        <note>ligand shared between dimeric partners</note>
    </ligand>
</feature>
<feature type="binding site" evidence="1">
    <location>
        <begin position="84"/>
        <end position="86"/>
    </location>
    <ligand>
        <name>FAD</name>
        <dbReference type="ChEBI" id="CHEBI:57692"/>
        <note>ligand shared between neighboring subunits</note>
    </ligand>
</feature>
<keyword evidence="1" id="KW-0808">Transferase</keyword>
<comment type="similarity">
    <text evidence="1">Belongs to the thymidylate synthase ThyX family.</text>
</comment>
<keyword evidence="1" id="KW-0489">Methyltransferase</keyword>
<accession>A0A1V6M2C1</accession>
<dbReference type="PANTHER" id="PTHR34934:SF1">
    <property type="entry name" value="FLAVIN-DEPENDENT THYMIDYLATE SYNTHASE"/>
    <property type="match status" value="1"/>
</dbReference>
<feature type="binding site" evidence="1">
    <location>
        <position position="177"/>
    </location>
    <ligand>
        <name>FAD</name>
        <dbReference type="ChEBI" id="CHEBI:57692"/>
        <note>ligand shared between neighboring subunits</note>
    </ligand>
</feature>
<feature type="active site" description="Involved in ionization of N3 of dUMP, leading to its activation" evidence="1">
    <location>
        <position position="182"/>
    </location>
</feature>
<organism evidence="2 3">
    <name type="scientific">Candidatus Brocadia sapporoensis</name>
    <dbReference type="NCBI Taxonomy" id="392547"/>
    <lineage>
        <taxon>Bacteria</taxon>
        <taxon>Pseudomonadati</taxon>
        <taxon>Planctomycetota</taxon>
        <taxon>Candidatus Brocadiia</taxon>
        <taxon>Candidatus Brocadiales</taxon>
        <taxon>Candidatus Brocadiaceae</taxon>
        <taxon>Candidatus Brocadia</taxon>
    </lineage>
</organism>
<comment type="pathway">
    <text evidence="1">Pyrimidine metabolism; dTTP biosynthesis.</text>
</comment>
<keyword evidence="1" id="KW-0285">Flavoprotein</keyword>
<dbReference type="EC" id="2.1.1.148" evidence="1"/>
<dbReference type="Gene3D" id="3.30.1360.170">
    <property type="match status" value="1"/>
</dbReference>
<keyword evidence="3" id="KW-1185">Reference proteome</keyword>
<dbReference type="GO" id="GO:0050660">
    <property type="term" value="F:flavin adenine dinucleotide binding"/>
    <property type="evidence" value="ECO:0007669"/>
    <property type="project" value="UniProtKB-UniRule"/>
</dbReference>
<dbReference type="GO" id="GO:0050797">
    <property type="term" value="F:thymidylate synthase (FAD) activity"/>
    <property type="evidence" value="ECO:0007669"/>
    <property type="project" value="UniProtKB-UniRule"/>
</dbReference>
<keyword evidence="1" id="KW-0521">NADP</keyword>
<comment type="cofactor">
    <cofactor evidence="1">
        <name>FAD</name>
        <dbReference type="ChEBI" id="CHEBI:57692"/>
    </cofactor>
    <text evidence="1">Binds 4 FAD per tetramer. Each FAD binding site is formed by three monomers.</text>
</comment>
<evidence type="ECO:0000313" key="3">
    <source>
        <dbReference type="Proteomes" id="UP000242219"/>
    </source>
</evidence>
<dbReference type="GO" id="GO:0006231">
    <property type="term" value="P:dTMP biosynthetic process"/>
    <property type="evidence" value="ECO:0007669"/>
    <property type="project" value="UniProtKB-UniRule"/>
</dbReference>
<feature type="binding site" evidence="1">
    <location>
        <begin position="171"/>
        <end position="173"/>
    </location>
    <ligand>
        <name>FAD</name>
        <dbReference type="ChEBI" id="CHEBI:57692"/>
        <note>ligand shared between neighboring subunits</note>
    </ligand>
</feature>
<dbReference type="PROSITE" id="PS51331">
    <property type="entry name" value="THYX"/>
    <property type="match status" value="1"/>
</dbReference>
<dbReference type="RefSeq" id="WP_070066301.1">
    <property type="nucleotide sequence ID" value="NZ_MJUW02000029.1"/>
</dbReference>
<dbReference type="UniPathway" id="UPA00575"/>
<dbReference type="SUPFAM" id="SSF69796">
    <property type="entry name" value="Thymidylate synthase-complementing protein Thy1"/>
    <property type="match status" value="1"/>
</dbReference>
<evidence type="ECO:0000313" key="2">
    <source>
        <dbReference type="EMBL" id="OQD46549.1"/>
    </source>
</evidence>
<gene>
    <name evidence="1" type="primary">thyX</name>
    <name evidence="2" type="ORF">BIY37_02720</name>
</gene>
<comment type="subunit">
    <text evidence="1">Homotetramer.</text>
</comment>
<name>A0A1V6M2C1_9BACT</name>
<keyword evidence="1" id="KW-0545">Nucleotide biosynthesis</keyword>